<name>A0A813EVT1_POLGL</name>
<dbReference type="SMART" id="SM00248">
    <property type="entry name" value="ANK"/>
    <property type="match status" value="2"/>
</dbReference>
<proteinExistence type="predicted"/>
<dbReference type="Pfam" id="PF12796">
    <property type="entry name" value="Ank_2"/>
    <property type="match status" value="1"/>
</dbReference>
<comment type="caution">
    <text evidence="4">The sequence shown here is derived from an EMBL/GenBank/DDBJ whole genome shotgun (WGS) entry which is preliminary data.</text>
</comment>
<dbReference type="PROSITE" id="PS50088">
    <property type="entry name" value="ANK_REPEAT"/>
    <property type="match status" value="1"/>
</dbReference>
<organism evidence="4 5">
    <name type="scientific">Polarella glacialis</name>
    <name type="common">Dinoflagellate</name>
    <dbReference type="NCBI Taxonomy" id="89957"/>
    <lineage>
        <taxon>Eukaryota</taxon>
        <taxon>Sar</taxon>
        <taxon>Alveolata</taxon>
        <taxon>Dinophyceae</taxon>
        <taxon>Suessiales</taxon>
        <taxon>Suessiaceae</taxon>
        <taxon>Polarella</taxon>
    </lineage>
</organism>
<dbReference type="PANTHER" id="PTHR47765">
    <property type="entry name" value="3'-5' EXONUCLEASE DOMAIN-CONTAINING PROTEIN"/>
    <property type="match status" value="1"/>
</dbReference>
<dbReference type="GO" id="GO:0008408">
    <property type="term" value="F:3'-5' exonuclease activity"/>
    <property type="evidence" value="ECO:0007669"/>
    <property type="project" value="InterPro"/>
</dbReference>
<evidence type="ECO:0000256" key="1">
    <source>
        <dbReference type="PROSITE-ProRule" id="PRU00023"/>
    </source>
</evidence>
<dbReference type="InterPro" id="IPR002562">
    <property type="entry name" value="3'-5'_exonuclease_dom"/>
</dbReference>
<dbReference type="InterPro" id="IPR052408">
    <property type="entry name" value="Exonuclease_MUT-7-like"/>
</dbReference>
<dbReference type="SUPFAM" id="SSF48403">
    <property type="entry name" value="Ankyrin repeat"/>
    <property type="match status" value="1"/>
</dbReference>
<evidence type="ECO:0000256" key="2">
    <source>
        <dbReference type="SAM" id="MobiDB-lite"/>
    </source>
</evidence>
<feature type="compositionally biased region" description="Basic and acidic residues" evidence="2">
    <location>
        <begin position="113"/>
        <end position="123"/>
    </location>
</feature>
<gene>
    <name evidence="4" type="ORF">PGLA1383_LOCUS23753</name>
</gene>
<dbReference type="Proteomes" id="UP000654075">
    <property type="component" value="Unassembled WGS sequence"/>
</dbReference>
<dbReference type="Gene3D" id="1.25.40.20">
    <property type="entry name" value="Ankyrin repeat-containing domain"/>
    <property type="match status" value="1"/>
</dbReference>
<evidence type="ECO:0000313" key="4">
    <source>
        <dbReference type="EMBL" id="CAE8605647.1"/>
    </source>
</evidence>
<keyword evidence="5" id="KW-1185">Reference proteome</keyword>
<protein>
    <recommendedName>
        <fullName evidence="3">3'-5' exonuclease domain-containing protein</fullName>
    </recommendedName>
</protein>
<sequence length="807" mass="88300">MSRGRPPRSALPGCRRNPLPFLTTCSLCVLLSTDFARVGFSRSVFCSATASSHTRATHLLRRMVHRGGPLQRRVAQQNNKHNNNNNNNNNDDRVASEDSTTTNSNSNNNDNNDGEKESQVVHDASRRLRELCARHNPPASPVQVVAFLKSMDRAVAEAVVREGNDSGKTSLHMACQYNPLLVETLMDFGAEASVSIRRGHTPLIFAAGRGHDEMLLDLLQRGANPRVITVTGQSAASMGRGHLQPETQAALEAAELSDSRPWQDFRTDAVALAAQAEYAEKRDAYYQGRQEKEQALAEAERLLNVEWTARATLVVDALRQGTEPGRAAVVTALERASPKKGDKGCPKLASGGVKEVFKMAFKRIFASGDGELLLRVLEVCREDEIGPALADKGVRDRRPIRIMIRALFLELEEGAQHIAGQVKAADIAASTTLNLAMEVVRLMGAFLTTGDREAVESMWQETCSTAAAPAVVAGDWAYTANAEDYSMEILFVVGPRLSKQNGGSPVAEWVRLLRWASSVQHVTPLWLEMCEQILLQARMARLTDKLLEAVSGLDDLPSNVKDIVRAAVPFRQSFECNTPGPAPFARVDGEFALKDVLGFDQVSRADLPQYALSLDIGLLSSDEDVSNVLIALQQMVEELKDEEWLLVGVDTEWGESEDNRSPPSVVQLAALDRVWVLDTALPRPSISSLIRWVFGCKRLKLLGFAFSHDIQRLASLAEDGDSAAGQLSAQEVVETEVVDLQLIAQRQTAKGCTPGLKVVSEMWLGKTLDKTEQCSDWDRRPLSDSQLRYAAADAAVLLDIAHAMGIA</sequence>
<feature type="repeat" description="ANK" evidence="1">
    <location>
        <begin position="198"/>
        <end position="230"/>
    </location>
</feature>
<feature type="compositionally biased region" description="Low complexity" evidence="2">
    <location>
        <begin position="78"/>
        <end position="89"/>
    </location>
</feature>
<accession>A0A813EVT1</accession>
<keyword evidence="1" id="KW-0040">ANK repeat</keyword>
<dbReference type="PROSITE" id="PS50297">
    <property type="entry name" value="ANK_REP_REGION"/>
    <property type="match status" value="1"/>
</dbReference>
<feature type="compositionally biased region" description="Low complexity" evidence="2">
    <location>
        <begin position="98"/>
        <end position="111"/>
    </location>
</feature>
<dbReference type="GO" id="GO:0003676">
    <property type="term" value="F:nucleic acid binding"/>
    <property type="evidence" value="ECO:0007669"/>
    <property type="project" value="InterPro"/>
</dbReference>
<feature type="region of interest" description="Disordered" evidence="2">
    <location>
        <begin position="77"/>
        <end position="123"/>
    </location>
</feature>
<reference evidence="4" key="1">
    <citation type="submission" date="2021-02" db="EMBL/GenBank/DDBJ databases">
        <authorList>
            <person name="Dougan E. K."/>
            <person name="Rhodes N."/>
            <person name="Thang M."/>
            <person name="Chan C."/>
        </authorList>
    </citation>
    <scope>NUCLEOTIDE SEQUENCE</scope>
</reference>
<dbReference type="InterPro" id="IPR012337">
    <property type="entry name" value="RNaseH-like_sf"/>
</dbReference>
<dbReference type="GO" id="GO:0006139">
    <property type="term" value="P:nucleobase-containing compound metabolic process"/>
    <property type="evidence" value="ECO:0007669"/>
    <property type="project" value="InterPro"/>
</dbReference>
<dbReference type="InterPro" id="IPR002110">
    <property type="entry name" value="Ankyrin_rpt"/>
</dbReference>
<dbReference type="AlphaFoldDB" id="A0A813EVT1"/>
<evidence type="ECO:0000259" key="3">
    <source>
        <dbReference type="Pfam" id="PF01612"/>
    </source>
</evidence>
<dbReference type="SUPFAM" id="SSF53098">
    <property type="entry name" value="Ribonuclease H-like"/>
    <property type="match status" value="1"/>
</dbReference>
<dbReference type="InterPro" id="IPR036397">
    <property type="entry name" value="RNaseH_sf"/>
</dbReference>
<dbReference type="EMBL" id="CAJNNV010018122">
    <property type="protein sequence ID" value="CAE8605647.1"/>
    <property type="molecule type" value="Genomic_DNA"/>
</dbReference>
<feature type="domain" description="3'-5' exonuclease" evidence="3">
    <location>
        <begin position="631"/>
        <end position="804"/>
    </location>
</feature>
<dbReference type="Pfam" id="PF01612">
    <property type="entry name" value="DNA_pol_A_exo1"/>
    <property type="match status" value="1"/>
</dbReference>
<evidence type="ECO:0000313" key="5">
    <source>
        <dbReference type="Proteomes" id="UP000654075"/>
    </source>
</evidence>
<dbReference type="PANTHER" id="PTHR47765:SF2">
    <property type="entry name" value="EXONUCLEASE MUT-7 HOMOLOG"/>
    <property type="match status" value="1"/>
</dbReference>
<dbReference type="OrthoDB" id="428841at2759"/>
<dbReference type="InterPro" id="IPR036770">
    <property type="entry name" value="Ankyrin_rpt-contain_sf"/>
</dbReference>
<dbReference type="Gene3D" id="3.30.420.10">
    <property type="entry name" value="Ribonuclease H-like superfamily/Ribonuclease H"/>
    <property type="match status" value="1"/>
</dbReference>